<dbReference type="SMART" id="SM00228">
    <property type="entry name" value="PDZ"/>
    <property type="match status" value="1"/>
</dbReference>
<dbReference type="InterPro" id="IPR001478">
    <property type="entry name" value="PDZ"/>
</dbReference>
<evidence type="ECO:0000313" key="2">
    <source>
        <dbReference type="EnsemblMetazoa" id="OVOC6055.1"/>
    </source>
</evidence>
<dbReference type="InterPro" id="IPR036034">
    <property type="entry name" value="PDZ_sf"/>
</dbReference>
<dbReference type="PROSITE" id="PS50106">
    <property type="entry name" value="PDZ"/>
    <property type="match status" value="1"/>
</dbReference>
<dbReference type="EMBL" id="CMVM020000169">
    <property type="status" value="NOT_ANNOTATED_CDS"/>
    <property type="molecule type" value="Genomic_DNA"/>
</dbReference>
<dbReference type="Proteomes" id="UP000024404">
    <property type="component" value="Unassembled WGS sequence"/>
</dbReference>
<evidence type="ECO:0000313" key="3">
    <source>
        <dbReference type="Proteomes" id="UP000024404"/>
    </source>
</evidence>
<dbReference type="Gene3D" id="2.30.42.10">
    <property type="match status" value="1"/>
</dbReference>
<dbReference type="Pfam" id="PF00595">
    <property type="entry name" value="PDZ"/>
    <property type="match status" value="1"/>
</dbReference>
<name>A0A8R1XW26_ONCVO</name>
<protein>
    <submittedName>
        <fullName evidence="2">PDZ domain-containing protein</fullName>
    </submittedName>
</protein>
<accession>A0A8R1XW26</accession>
<dbReference type="EnsemblMetazoa" id="OVOC6055.1">
    <property type="protein sequence ID" value="OVOC6055.1"/>
    <property type="gene ID" value="WBGene00242864"/>
</dbReference>
<dbReference type="SUPFAM" id="SSF50156">
    <property type="entry name" value="PDZ domain-like"/>
    <property type="match status" value="1"/>
</dbReference>
<proteinExistence type="predicted"/>
<reference evidence="2" key="2">
    <citation type="submission" date="2022-06" db="UniProtKB">
        <authorList>
            <consortium name="EnsemblMetazoa"/>
        </authorList>
    </citation>
    <scope>IDENTIFICATION</scope>
</reference>
<dbReference type="OMA" id="KWEEEIC"/>
<organism evidence="2 3">
    <name type="scientific">Onchocerca volvulus</name>
    <dbReference type="NCBI Taxonomy" id="6282"/>
    <lineage>
        <taxon>Eukaryota</taxon>
        <taxon>Metazoa</taxon>
        <taxon>Ecdysozoa</taxon>
        <taxon>Nematoda</taxon>
        <taxon>Chromadorea</taxon>
        <taxon>Rhabditida</taxon>
        <taxon>Spirurina</taxon>
        <taxon>Spiruromorpha</taxon>
        <taxon>Filarioidea</taxon>
        <taxon>Onchocercidae</taxon>
        <taxon>Onchocerca</taxon>
    </lineage>
</organism>
<sequence>MIKKQEKQMNITNLFTDEFDESKRKWEEEICLEPDRSISGGLAFRLCGNKTRGVFVQYINQKSEQSEILHKGDRILKVNGIDVRRLTCDQTAKILRLAVYNNGYALLQISRKKRCEEDKLSDVSKDENGNFHYCYPINDDLITNNNTSLSVSLSDMTESSEPVVYAQAVTSFHYCDNLTRTKCAQLVCFSQNNKQQFSSTCEQQRKFSIFGYVKQLGDDENDFEYDEKCAERPKCFMKLRWHVVKHRWATNAMKFLPKSASDFFGSRIYQKAYYNLI</sequence>
<reference evidence="3" key="1">
    <citation type="submission" date="2013-10" db="EMBL/GenBank/DDBJ databases">
        <title>Genome sequencing of Onchocerca volvulus.</title>
        <authorList>
            <person name="Cotton J."/>
            <person name="Tsai J."/>
            <person name="Stanley E."/>
            <person name="Tracey A."/>
            <person name="Holroyd N."/>
            <person name="Lustigman S."/>
            <person name="Berriman M."/>
        </authorList>
    </citation>
    <scope>NUCLEOTIDE SEQUENCE</scope>
</reference>
<dbReference type="CDD" id="cd00136">
    <property type="entry name" value="PDZ_canonical"/>
    <property type="match status" value="1"/>
</dbReference>
<feature type="domain" description="PDZ" evidence="1">
    <location>
        <begin position="29"/>
        <end position="96"/>
    </location>
</feature>
<dbReference type="AlphaFoldDB" id="A0A8R1XW26"/>
<evidence type="ECO:0000259" key="1">
    <source>
        <dbReference type="PROSITE" id="PS50106"/>
    </source>
</evidence>
<keyword evidence="3" id="KW-1185">Reference proteome</keyword>